<feature type="compositionally biased region" description="Pro residues" evidence="3">
    <location>
        <begin position="458"/>
        <end position="468"/>
    </location>
</feature>
<dbReference type="SMART" id="SM00364">
    <property type="entry name" value="LRR_BAC"/>
    <property type="match status" value="12"/>
</dbReference>
<dbReference type="Pfam" id="PF13855">
    <property type="entry name" value="LRR_8"/>
    <property type="match status" value="8"/>
</dbReference>
<dbReference type="SMART" id="SM00369">
    <property type="entry name" value="LRR_TYP"/>
    <property type="match status" value="26"/>
</dbReference>
<dbReference type="SUPFAM" id="SSF52058">
    <property type="entry name" value="L domain-like"/>
    <property type="match status" value="3"/>
</dbReference>
<feature type="chain" id="PRO_5043338905" description="Chaoptin" evidence="4">
    <location>
        <begin position="29"/>
        <end position="1011"/>
    </location>
</feature>
<evidence type="ECO:0000256" key="1">
    <source>
        <dbReference type="ARBA" id="ARBA00022614"/>
    </source>
</evidence>
<keyword evidence="4" id="KW-0732">Signal</keyword>
<protein>
    <recommendedName>
        <fullName evidence="7">Chaoptin</fullName>
    </recommendedName>
</protein>
<feature type="signal peptide" evidence="4">
    <location>
        <begin position="1"/>
        <end position="28"/>
    </location>
</feature>
<comment type="caution">
    <text evidence="5">The sequence shown here is derived from an EMBL/GenBank/DDBJ whole genome shotgun (WGS) entry which is preliminary data.</text>
</comment>
<evidence type="ECO:0008006" key="7">
    <source>
        <dbReference type="Google" id="ProtNLM"/>
    </source>
</evidence>
<dbReference type="PANTHER" id="PTHR24366:SF96">
    <property type="entry name" value="LEUCINE RICH REPEAT CONTAINING 53"/>
    <property type="match status" value="1"/>
</dbReference>
<dbReference type="SUPFAM" id="SSF52047">
    <property type="entry name" value="RNI-like"/>
    <property type="match status" value="1"/>
</dbReference>
<name>A0AAV6UB25_9ARAC</name>
<evidence type="ECO:0000256" key="2">
    <source>
        <dbReference type="ARBA" id="ARBA00022737"/>
    </source>
</evidence>
<dbReference type="EMBL" id="JAFNEN010000542">
    <property type="protein sequence ID" value="KAG8180898.1"/>
    <property type="molecule type" value="Genomic_DNA"/>
</dbReference>
<reference evidence="5 6" key="1">
    <citation type="journal article" date="2022" name="Nat. Ecol. Evol.">
        <title>A masculinizing supergene underlies an exaggerated male reproductive morph in a spider.</title>
        <authorList>
            <person name="Hendrickx F."/>
            <person name="De Corte Z."/>
            <person name="Sonet G."/>
            <person name="Van Belleghem S.M."/>
            <person name="Kostlbacher S."/>
            <person name="Vangestel C."/>
        </authorList>
    </citation>
    <scope>NUCLEOTIDE SEQUENCE [LARGE SCALE GENOMIC DNA]</scope>
    <source>
        <strain evidence="5">W744_W776</strain>
    </source>
</reference>
<keyword evidence="2" id="KW-0677">Repeat</keyword>
<organism evidence="5 6">
    <name type="scientific">Oedothorax gibbosus</name>
    <dbReference type="NCBI Taxonomy" id="931172"/>
    <lineage>
        <taxon>Eukaryota</taxon>
        <taxon>Metazoa</taxon>
        <taxon>Ecdysozoa</taxon>
        <taxon>Arthropoda</taxon>
        <taxon>Chelicerata</taxon>
        <taxon>Arachnida</taxon>
        <taxon>Araneae</taxon>
        <taxon>Araneomorphae</taxon>
        <taxon>Entelegynae</taxon>
        <taxon>Araneoidea</taxon>
        <taxon>Linyphiidae</taxon>
        <taxon>Erigoninae</taxon>
        <taxon>Oedothorax</taxon>
    </lineage>
</organism>
<dbReference type="Pfam" id="PF00560">
    <property type="entry name" value="LRR_1"/>
    <property type="match status" value="2"/>
</dbReference>
<feature type="region of interest" description="Disordered" evidence="3">
    <location>
        <begin position="444"/>
        <end position="472"/>
    </location>
</feature>
<sequence length="1011" mass="112668">MPNKHEKKMRVASLLAVLWVLAHHRASPDPCPFNPLCSCSHRDVSCIGVPFAEVPPLPLDDIFQLTLIKAGVEVLHDHSFQNTRISSLRLMQNQVSHIHSRAFQGSERALTTLDLSFNRMHRLPIEALHRLHHLQWLSLHANDIDEWPPLPPAPHLRSVFAGDNRIAALPEGAFSALRNLSSLDLDSNCLAEVGRASLPSSLHTLSLSNNLLKKVPEAALRHLANLTWLQLGGNLIEDLPKPFRLPVRSIHKLDLSHNLLGDLNNVFKNDSSDPGPTLISNLHLEFNYITQLHASAFAGLSLDRMSLSNNKLSSVPEGVFDGLQDSLKAIDLSHNLLEKFPKALRDLAALSHLFLRGNLIEKLDPQDLYGCRYDLEVLDLSGNRLRRVPSESLRTTQRVARLSLQDNSLSRIEDDDFSTWGHSLTALNLANNMLHHVAPNAFAGGRTTSPLSDNQTPRAPPLLQPPPGTGSSNVLPSGQLWRFWRSGLCKSRLWPSSRAWPRSSAPSTVVGSPRTGNAKEKLLRGSLPTGMFRGALHGRLNSVVLANSGLEEIEADAFHKLPSVTNIVLFGNKLKILRTGSFKDMPLLNTIILAHNEISRLEPAAFTNLRSATHLLLQDNQLAEFSFDAFRQVGDAKSQVLLDLSRNRITELRGLQQDDSSNMIVQKTSNGGGYRDGEVYLRVRTLDLSHNLVSRVDGEFLRPVGRTLHHLVLSHNRIKHLDTTTFQHAPNLQILHLEGNLLSHLPNGAFSVCPGLQAIHVGHNNLSRAFPGAFRNLSALRILDFKRLRTARDLSGDLKLNLSANSVFSVPLPALSHARTTLRYLDLSRNRIGSLPPLGRLHNLLGLNLSGNALKGMAEDAFHQMVYLLHLDLSHNALYRLDEDPFRPLVSLQSLLLSGSRLQQLPAFPLPSLRSLSLAGNALRNVSEESFSRLRELRELDLSRNQLQEVPSHVWGAVGARLARLDLSGNPIQTLSANHFRRLERLRELDLRDLDLKYLDSRILHNLRYFF</sequence>
<gene>
    <name evidence="5" type="ORF">JTE90_010646</name>
</gene>
<evidence type="ECO:0000313" key="5">
    <source>
        <dbReference type="EMBL" id="KAG8180898.1"/>
    </source>
</evidence>
<proteinExistence type="predicted"/>
<dbReference type="AlphaFoldDB" id="A0AAV6UB25"/>
<evidence type="ECO:0000256" key="4">
    <source>
        <dbReference type="SAM" id="SignalP"/>
    </source>
</evidence>
<accession>A0AAV6UB25</accession>
<keyword evidence="6" id="KW-1185">Reference proteome</keyword>
<keyword evidence="1" id="KW-0433">Leucine-rich repeat</keyword>
<dbReference type="Proteomes" id="UP000827092">
    <property type="component" value="Unassembled WGS sequence"/>
</dbReference>
<evidence type="ECO:0000313" key="6">
    <source>
        <dbReference type="Proteomes" id="UP000827092"/>
    </source>
</evidence>
<dbReference type="PANTHER" id="PTHR24366">
    <property type="entry name" value="IG(IMMUNOGLOBULIN) AND LRR(LEUCINE RICH REPEAT) DOMAINS"/>
    <property type="match status" value="1"/>
</dbReference>
<dbReference type="InterPro" id="IPR001611">
    <property type="entry name" value="Leu-rich_rpt"/>
</dbReference>
<dbReference type="PROSITE" id="PS51450">
    <property type="entry name" value="LRR"/>
    <property type="match status" value="7"/>
</dbReference>
<dbReference type="PRINTS" id="PR00019">
    <property type="entry name" value="LEURICHRPT"/>
</dbReference>
<evidence type="ECO:0000256" key="3">
    <source>
        <dbReference type="SAM" id="MobiDB-lite"/>
    </source>
</evidence>
<dbReference type="InterPro" id="IPR032675">
    <property type="entry name" value="LRR_dom_sf"/>
</dbReference>
<dbReference type="Gene3D" id="3.80.10.10">
    <property type="entry name" value="Ribonuclease Inhibitor"/>
    <property type="match status" value="6"/>
</dbReference>
<dbReference type="InterPro" id="IPR003591">
    <property type="entry name" value="Leu-rich_rpt_typical-subtyp"/>
</dbReference>